<evidence type="ECO:0000256" key="1">
    <source>
        <dbReference type="ARBA" id="ARBA00006502"/>
    </source>
</evidence>
<evidence type="ECO:0000256" key="2">
    <source>
        <dbReference type="ARBA" id="ARBA00016161"/>
    </source>
</evidence>
<proteinExistence type="inferred from homology"/>
<dbReference type="PANTHER" id="PTHR22175:SF0">
    <property type="entry name" value="SMALL ACIDIC PROTEIN"/>
    <property type="match status" value="1"/>
</dbReference>
<reference evidence="6" key="1">
    <citation type="journal article" date="2018" name="Nat. Microbiol.">
        <title>Leveraging single-cell genomics to expand the fungal tree of life.</title>
        <authorList>
            <person name="Ahrendt S.R."/>
            <person name="Quandt C.A."/>
            <person name="Ciobanu D."/>
            <person name="Clum A."/>
            <person name="Salamov A."/>
            <person name="Andreopoulos B."/>
            <person name="Cheng J.F."/>
            <person name="Woyke T."/>
            <person name="Pelin A."/>
            <person name="Henrissat B."/>
            <person name="Reynolds N.K."/>
            <person name="Benny G.L."/>
            <person name="Smith M.E."/>
            <person name="James T.Y."/>
            <person name="Grigoriev I.V."/>
        </authorList>
    </citation>
    <scope>NUCLEOTIDE SEQUENCE [LARGE SCALE GENOMIC DNA]</scope>
    <source>
        <strain evidence="6">RSA 468</strain>
    </source>
</reference>
<feature type="compositionally biased region" description="Basic residues" evidence="3">
    <location>
        <begin position="69"/>
        <end position="78"/>
    </location>
</feature>
<comment type="similarity">
    <text evidence="1">Belongs to the SMAP family.</text>
</comment>
<feature type="domain" description="Small acidic protein-like" evidence="4">
    <location>
        <begin position="161"/>
        <end position="244"/>
    </location>
</feature>
<dbReference type="InterPro" id="IPR026714">
    <property type="entry name" value="SMAP"/>
</dbReference>
<dbReference type="OrthoDB" id="10066125at2759"/>
<feature type="region of interest" description="Disordered" evidence="3">
    <location>
        <begin position="1"/>
        <end position="118"/>
    </location>
</feature>
<protein>
    <recommendedName>
        <fullName evidence="2">Small acidic protein</fullName>
    </recommendedName>
</protein>
<evidence type="ECO:0000313" key="6">
    <source>
        <dbReference type="Proteomes" id="UP000268162"/>
    </source>
</evidence>
<name>A0A4Q0A0W7_9FUNG</name>
<accession>A0A4Q0A0W7</accession>
<feature type="compositionally biased region" description="Basic residues" evidence="3">
    <location>
        <begin position="10"/>
        <end position="30"/>
    </location>
</feature>
<feature type="compositionally biased region" description="Basic and acidic residues" evidence="3">
    <location>
        <begin position="36"/>
        <end position="45"/>
    </location>
</feature>
<dbReference type="EMBL" id="ML002246">
    <property type="protein sequence ID" value="RKP39746.1"/>
    <property type="molecule type" value="Genomic_DNA"/>
</dbReference>
<evidence type="ECO:0000256" key="3">
    <source>
        <dbReference type="SAM" id="MobiDB-lite"/>
    </source>
</evidence>
<evidence type="ECO:0000313" key="5">
    <source>
        <dbReference type="EMBL" id="RKP39746.1"/>
    </source>
</evidence>
<organism evidence="5 6">
    <name type="scientific">Dimargaris cristalligena</name>
    <dbReference type="NCBI Taxonomy" id="215637"/>
    <lineage>
        <taxon>Eukaryota</taxon>
        <taxon>Fungi</taxon>
        <taxon>Fungi incertae sedis</taxon>
        <taxon>Zoopagomycota</taxon>
        <taxon>Kickxellomycotina</taxon>
        <taxon>Dimargaritomycetes</taxon>
        <taxon>Dimargaritales</taxon>
        <taxon>Dimargaritaceae</taxon>
        <taxon>Dimargaris</taxon>
    </lineage>
</organism>
<dbReference type="Pfam" id="PF15477">
    <property type="entry name" value="SMAP"/>
    <property type="match status" value="1"/>
</dbReference>
<gene>
    <name evidence="5" type="ORF">BJ085DRAFT_34438</name>
</gene>
<dbReference type="AlphaFoldDB" id="A0A4Q0A0W7"/>
<keyword evidence="6" id="KW-1185">Reference proteome</keyword>
<dbReference type="InterPro" id="IPR028124">
    <property type="entry name" value="SMAP_dom"/>
</dbReference>
<evidence type="ECO:0000259" key="4">
    <source>
        <dbReference type="Pfam" id="PF15477"/>
    </source>
</evidence>
<sequence>MGDSVDLKSRKVKKEKKDKKQKDKKSKKSKAVSSSESKHTDSDSSRKRKRNASPADNVEICNKESPKTNPKKSKKSKKDKSDKENRKKAKKGANLNTTKAPAPEQSDKPNTVEESNPPPAPCLGPLVLTVAIDLLYCLVHFGPGQIPEDDPFVTKSSWTDWSQADFGANDKRKNKFLRLMGAKKTPEVNPTNPKKNLLGTLAGAGSSDTTASLSRSAVAKVNQNLSQQFTQGLQMRKNRQGGLGFSG</sequence>
<dbReference type="Proteomes" id="UP000268162">
    <property type="component" value="Unassembled WGS sequence"/>
</dbReference>
<dbReference type="PANTHER" id="PTHR22175">
    <property type="entry name" value="SMALL ACIDIC PROTEIN-RELATED"/>
    <property type="match status" value="1"/>
</dbReference>